<evidence type="ECO:0000256" key="1">
    <source>
        <dbReference type="SAM" id="Phobius"/>
    </source>
</evidence>
<dbReference type="PANTHER" id="PTHR40763">
    <property type="entry name" value="MEMBRANE PROTEIN-RELATED"/>
    <property type="match status" value="1"/>
</dbReference>
<feature type="domain" description="Cell wall-active antibiotics response LiaF-like C-terminal" evidence="2">
    <location>
        <begin position="120"/>
        <end position="229"/>
    </location>
</feature>
<dbReference type="AlphaFoldDB" id="A0AAE3HF85"/>
<keyword evidence="1" id="KW-0472">Membrane</keyword>
<keyword evidence="1" id="KW-1133">Transmembrane helix</keyword>
<accession>A0AAE3HF85</accession>
<dbReference type="Proteomes" id="UP001205748">
    <property type="component" value="Unassembled WGS sequence"/>
</dbReference>
<dbReference type="RefSeq" id="WP_257531877.1">
    <property type="nucleotide sequence ID" value="NZ_JANKAS010000010.1"/>
</dbReference>
<evidence type="ECO:0000313" key="4">
    <source>
        <dbReference type="EMBL" id="MCR1899470.1"/>
    </source>
</evidence>
<dbReference type="PANTHER" id="PTHR40763:SF5">
    <property type="entry name" value="MEMBRANE PROTEIN"/>
    <property type="match status" value="1"/>
</dbReference>
<organism evidence="4 5">
    <name type="scientific">Irregularibacter muris</name>
    <dbReference type="NCBI Taxonomy" id="1796619"/>
    <lineage>
        <taxon>Bacteria</taxon>
        <taxon>Bacillati</taxon>
        <taxon>Bacillota</taxon>
        <taxon>Clostridia</taxon>
        <taxon>Eubacteriales</taxon>
        <taxon>Eubacteriaceae</taxon>
        <taxon>Irregularibacter</taxon>
    </lineage>
</organism>
<feature type="domain" description="LiaF transmembrane" evidence="3">
    <location>
        <begin position="9"/>
        <end position="109"/>
    </location>
</feature>
<evidence type="ECO:0000313" key="5">
    <source>
        <dbReference type="Proteomes" id="UP001205748"/>
    </source>
</evidence>
<proteinExistence type="predicted"/>
<dbReference type="Pfam" id="PF09922">
    <property type="entry name" value="LiaF-like_C"/>
    <property type="match status" value="1"/>
</dbReference>
<sequence>MRIFKGRWLIGLIIIIFGISLLLENLGLAAIDFDYVFKMLIPLALILWGIDVMFRKQGWLSTVGGLILLLLGVSQLGRNFGWFIIDLSILWDLFWPLVIIFMGISIITSIKPGSKNNLAFMGGVDRGKAKWVLKNDTYTAIMGGIELDLRWAEIAEGETNIQLTAIMGGIDVIVPSDITVHCTGNVVLGGLDLLDRSTGGLVSSLQADQIGNTKVVNIQCNVALGGIEIVSKN</sequence>
<feature type="transmembrane region" description="Helical" evidence="1">
    <location>
        <begin position="35"/>
        <end position="54"/>
    </location>
</feature>
<keyword evidence="1" id="KW-0812">Transmembrane</keyword>
<evidence type="ECO:0000259" key="2">
    <source>
        <dbReference type="Pfam" id="PF09922"/>
    </source>
</evidence>
<comment type="caution">
    <text evidence="4">The sequence shown here is derived from an EMBL/GenBank/DDBJ whole genome shotgun (WGS) entry which is preliminary data.</text>
</comment>
<feature type="transmembrane region" description="Helical" evidence="1">
    <location>
        <begin position="59"/>
        <end position="77"/>
    </location>
</feature>
<keyword evidence="5" id="KW-1185">Reference proteome</keyword>
<evidence type="ECO:0000259" key="3">
    <source>
        <dbReference type="Pfam" id="PF22570"/>
    </source>
</evidence>
<dbReference type="InterPro" id="IPR054331">
    <property type="entry name" value="LiaF_TM"/>
</dbReference>
<protein>
    <submittedName>
        <fullName evidence="4">Cell wall-active antibiotics response protein</fullName>
    </submittedName>
</protein>
<reference evidence="4" key="1">
    <citation type="submission" date="2022-07" db="EMBL/GenBank/DDBJ databases">
        <title>Enhanced cultured diversity of the mouse gut microbiota enables custom-made synthetic communities.</title>
        <authorList>
            <person name="Afrizal A."/>
        </authorList>
    </citation>
    <scope>NUCLEOTIDE SEQUENCE</scope>
    <source>
        <strain evidence="4">DSM 28593</strain>
    </source>
</reference>
<dbReference type="InterPro" id="IPR024425">
    <property type="entry name" value="LiaF-like_C"/>
</dbReference>
<dbReference type="Pfam" id="PF22570">
    <property type="entry name" value="LiaF-TM"/>
    <property type="match status" value="1"/>
</dbReference>
<gene>
    <name evidence="4" type="ORF">NSA47_10785</name>
</gene>
<feature type="transmembrane region" description="Helical" evidence="1">
    <location>
        <begin position="7"/>
        <end position="23"/>
    </location>
</feature>
<dbReference type="EMBL" id="JANKAS010000010">
    <property type="protein sequence ID" value="MCR1899470.1"/>
    <property type="molecule type" value="Genomic_DNA"/>
</dbReference>
<name>A0AAE3HF85_9FIRM</name>
<feature type="transmembrane region" description="Helical" evidence="1">
    <location>
        <begin position="89"/>
        <end position="110"/>
    </location>
</feature>